<dbReference type="AlphaFoldDB" id="A0A392UP78"/>
<proteinExistence type="predicted"/>
<dbReference type="Proteomes" id="UP000265520">
    <property type="component" value="Unassembled WGS sequence"/>
</dbReference>
<feature type="non-terminal residue" evidence="1">
    <location>
        <position position="44"/>
    </location>
</feature>
<keyword evidence="2" id="KW-1185">Reference proteome</keyword>
<protein>
    <submittedName>
        <fullName evidence="1">Uncharacterized protein</fullName>
    </submittedName>
</protein>
<name>A0A392UP78_9FABA</name>
<sequence>MPREPKVEVSTKKSCVKGNIPREWDICYAFYKEQQMRDKKNEAL</sequence>
<comment type="caution">
    <text evidence="1">The sequence shown here is derived from an EMBL/GenBank/DDBJ whole genome shotgun (WGS) entry which is preliminary data.</text>
</comment>
<accession>A0A392UP78</accession>
<evidence type="ECO:0000313" key="1">
    <source>
        <dbReference type="EMBL" id="MCI73565.1"/>
    </source>
</evidence>
<reference evidence="1 2" key="1">
    <citation type="journal article" date="2018" name="Front. Plant Sci.">
        <title>Red Clover (Trifolium pratense) and Zigzag Clover (T. medium) - A Picture of Genomic Similarities and Differences.</title>
        <authorList>
            <person name="Dluhosova J."/>
            <person name="Istvanek J."/>
            <person name="Nedelnik J."/>
            <person name="Repkova J."/>
        </authorList>
    </citation>
    <scope>NUCLEOTIDE SEQUENCE [LARGE SCALE GENOMIC DNA]</scope>
    <source>
        <strain evidence="2">cv. 10/8</strain>
        <tissue evidence="1">Leaf</tissue>
    </source>
</reference>
<evidence type="ECO:0000313" key="2">
    <source>
        <dbReference type="Proteomes" id="UP000265520"/>
    </source>
</evidence>
<organism evidence="1 2">
    <name type="scientific">Trifolium medium</name>
    <dbReference type="NCBI Taxonomy" id="97028"/>
    <lineage>
        <taxon>Eukaryota</taxon>
        <taxon>Viridiplantae</taxon>
        <taxon>Streptophyta</taxon>
        <taxon>Embryophyta</taxon>
        <taxon>Tracheophyta</taxon>
        <taxon>Spermatophyta</taxon>
        <taxon>Magnoliopsida</taxon>
        <taxon>eudicotyledons</taxon>
        <taxon>Gunneridae</taxon>
        <taxon>Pentapetalae</taxon>
        <taxon>rosids</taxon>
        <taxon>fabids</taxon>
        <taxon>Fabales</taxon>
        <taxon>Fabaceae</taxon>
        <taxon>Papilionoideae</taxon>
        <taxon>50 kb inversion clade</taxon>
        <taxon>NPAAA clade</taxon>
        <taxon>Hologalegina</taxon>
        <taxon>IRL clade</taxon>
        <taxon>Trifolieae</taxon>
        <taxon>Trifolium</taxon>
    </lineage>
</organism>
<dbReference type="EMBL" id="LXQA010841310">
    <property type="protein sequence ID" value="MCI73565.1"/>
    <property type="molecule type" value="Genomic_DNA"/>
</dbReference>